<name>A0A9P0CY32_9CUCU</name>
<proteinExistence type="predicted"/>
<evidence type="ECO:0000313" key="1">
    <source>
        <dbReference type="EMBL" id="CAH1108343.1"/>
    </source>
</evidence>
<dbReference type="EMBL" id="OV651815">
    <property type="protein sequence ID" value="CAH1108343.1"/>
    <property type="molecule type" value="Genomic_DNA"/>
</dbReference>
<dbReference type="PANTHER" id="PTHR45749">
    <property type="match status" value="1"/>
</dbReference>
<sequence length="120" mass="13379">MDHNKSEIKKELFVSIALDETTDVANLSQLYIVMRYVLNGIPQERFLGFLDVTSERTADALFEIVCYIISSLECGSKLVVQSYDGAAVMAGHLGGLQAKVKEKFKHAIFLVLSRSFLFDA</sequence>
<dbReference type="Proteomes" id="UP001153636">
    <property type="component" value="Chromosome 3"/>
</dbReference>
<organism evidence="1 2">
    <name type="scientific">Psylliodes chrysocephalus</name>
    <dbReference type="NCBI Taxonomy" id="3402493"/>
    <lineage>
        <taxon>Eukaryota</taxon>
        <taxon>Metazoa</taxon>
        <taxon>Ecdysozoa</taxon>
        <taxon>Arthropoda</taxon>
        <taxon>Hexapoda</taxon>
        <taxon>Insecta</taxon>
        <taxon>Pterygota</taxon>
        <taxon>Neoptera</taxon>
        <taxon>Endopterygota</taxon>
        <taxon>Coleoptera</taxon>
        <taxon>Polyphaga</taxon>
        <taxon>Cucujiformia</taxon>
        <taxon>Chrysomeloidea</taxon>
        <taxon>Chrysomelidae</taxon>
        <taxon>Galerucinae</taxon>
        <taxon>Alticini</taxon>
        <taxon>Psylliodes</taxon>
    </lineage>
</organism>
<evidence type="ECO:0000313" key="2">
    <source>
        <dbReference type="Proteomes" id="UP001153636"/>
    </source>
</evidence>
<dbReference type="AlphaFoldDB" id="A0A9P0CY32"/>
<protein>
    <recommendedName>
        <fullName evidence="3">DUF4371 domain-containing protein</fullName>
    </recommendedName>
</protein>
<dbReference type="OrthoDB" id="6617004at2759"/>
<dbReference type="PANTHER" id="PTHR45749:SF21">
    <property type="entry name" value="DUF4371 DOMAIN-CONTAINING PROTEIN"/>
    <property type="match status" value="1"/>
</dbReference>
<gene>
    <name evidence="1" type="ORF">PSYICH_LOCUS9156</name>
</gene>
<accession>A0A9P0CY32</accession>
<keyword evidence="2" id="KW-1185">Reference proteome</keyword>
<reference evidence="1" key="1">
    <citation type="submission" date="2022-01" db="EMBL/GenBank/DDBJ databases">
        <authorList>
            <person name="King R."/>
        </authorList>
    </citation>
    <scope>NUCLEOTIDE SEQUENCE</scope>
</reference>
<evidence type="ECO:0008006" key="3">
    <source>
        <dbReference type="Google" id="ProtNLM"/>
    </source>
</evidence>